<dbReference type="EMBL" id="JACSQR010000005">
    <property type="protein sequence ID" value="MBD7947015.1"/>
    <property type="molecule type" value="Genomic_DNA"/>
</dbReference>
<feature type="transmembrane region" description="Helical" evidence="4">
    <location>
        <begin position="229"/>
        <end position="250"/>
    </location>
</feature>
<evidence type="ECO:0000256" key="4">
    <source>
        <dbReference type="SAM" id="Phobius"/>
    </source>
</evidence>
<comment type="caution">
    <text evidence="6">The sequence shown here is derived from an EMBL/GenBank/DDBJ whole genome shotgun (WGS) entry which is preliminary data.</text>
</comment>
<feature type="domain" description="GGDEF" evidence="5">
    <location>
        <begin position="290"/>
        <end position="433"/>
    </location>
</feature>
<feature type="compositionally biased region" description="Basic residues" evidence="3">
    <location>
        <begin position="445"/>
        <end position="455"/>
    </location>
</feature>
<dbReference type="InterPro" id="IPR029787">
    <property type="entry name" value="Nucleotide_cyclase"/>
</dbReference>
<dbReference type="NCBIfam" id="TIGR00254">
    <property type="entry name" value="GGDEF"/>
    <property type="match status" value="1"/>
</dbReference>
<dbReference type="InterPro" id="IPR000160">
    <property type="entry name" value="GGDEF_dom"/>
</dbReference>
<proteinExistence type="predicted"/>
<name>A0ABR8RH09_9GAMM</name>
<reference evidence="6 7" key="1">
    <citation type="submission" date="2020-08" db="EMBL/GenBank/DDBJ databases">
        <title>A Genomic Blueprint of the Chicken Gut Microbiome.</title>
        <authorList>
            <person name="Gilroy R."/>
            <person name="Ravi A."/>
            <person name="Getino M."/>
            <person name="Pursley I."/>
            <person name="Horton D.L."/>
            <person name="Alikhan N.-F."/>
            <person name="Baker D."/>
            <person name="Gharbi K."/>
            <person name="Hall N."/>
            <person name="Watson M."/>
            <person name="Adriaenssens E.M."/>
            <person name="Foster-Nyarko E."/>
            <person name="Jarju S."/>
            <person name="Secka A."/>
            <person name="Antonio M."/>
            <person name="Oren A."/>
            <person name="Chaudhuri R."/>
            <person name="La Ragione R.M."/>
            <person name="Hildebrand F."/>
            <person name="Pallen M.J."/>
        </authorList>
    </citation>
    <scope>NUCLEOTIDE SEQUENCE [LARGE SCALE GENOMIC DNA]</scope>
    <source>
        <strain evidence="6 7">Sa4CVA2</strain>
    </source>
</reference>
<dbReference type="EC" id="2.7.7.65" evidence="1"/>
<keyword evidence="4" id="KW-0812">Transmembrane</keyword>
<sequence length="513" mass="58847">MAVSISHLGYRKLSRVIFEWQAADRASLLALFILLEVSSHWLWCLFVWWRQDIYGSYVNMDVLYPLWIGLTLMVLFFSWMVSRLSPIRKDTDSLYKWQAIIVTLYSLYIAVVILVMGHSSLVAGVSLVGGAMLGMMLIRRRYVWKAFLGHIVLIFLVTLVPYFGLTIPNLRQMTMSSFPLDGYSYLTYSEMTSIENAISASIFKNGILSWETFNQLRLSSAFFWRTTHIYMALPKAIFIIYMFRTLLLILDNSKAEIMQYANQDELTQLKSRRYGLTQMQQALLAMGDKQDFSVILLDLDWFKNINDNYGHDVGDQVLSEVAQTLLNSLSEESIVSRYGGEEFLIVLPDTTHEGAMTIAKQLRKDIAQQVIKSDDNVDFYITASLGVYTLTHEERARIQNEYKALALEENTQSLTEARKNRRQGERRQERSSHSSNQAGAQQTHAQKRISQRRKRAAKEIVQAQLPSDICQRLICIADKALYEAKDRGRNQVVSANHMLAVEKDKIAVLYATS</sequence>
<feature type="transmembrane region" description="Helical" evidence="4">
    <location>
        <begin position="28"/>
        <end position="50"/>
    </location>
</feature>
<keyword evidence="4" id="KW-0472">Membrane</keyword>
<dbReference type="PANTHER" id="PTHR45138">
    <property type="entry name" value="REGULATORY COMPONENTS OF SENSORY TRANSDUCTION SYSTEM"/>
    <property type="match status" value="1"/>
</dbReference>
<organism evidence="6 7">
    <name type="scientific">Psychrobacter communis</name>
    <dbReference type="NCBI Taxonomy" id="2762238"/>
    <lineage>
        <taxon>Bacteria</taxon>
        <taxon>Pseudomonadati</taxon>
        <taxon>Pseudomonadota</taxon>
        <taxon>Gammaproteobacteria</taxon>
        <taxon>Moraxellales</taxon>
        <taxon>Moraxellaceae</taxon>
        <taxon>Psychrobacter</taxon>
    </lineage>
</organism>
<evidence type="ECO:0000313" key="6">
    <source>
        <dbReference type="EMBL" id="MBD7947015.1"/>
    </source>
</evidence>
<dbReference type="PANTHER" id="PTHR45138:SF9">
    <property type="entry name" value="DIGUANYLATE CYCLASE DGCM-RELATED"/>
    <property type="match status" value="1"/>
</dbReference>
<keyword evidence="7" id="KW-1185">Reference proteome</keyword>
<dbReference type="SUPFAM" id="SSF55073">
    <property type="entry name" value="Nucleotide cyclase"/>
    <property type="match status" value="1"/>
</dbReference>
<dbReference type="InterPro" id="IPR043128">
    <property type="entry name" value="Rev_trsase/Diguanyl_cyclase"/>
</dbReference>
<comment type="catalytic activity">
    <reaction evidence="2">
        <text>2 GTP = 3',3'-c-di-GMP + 2 diphosphate</text>
        <dbReference type="Rhea" id="RHEA:24898"/>
        <dbReference type="ChEBI" id="CHEBI:33019"/>
        <dbReference type="ChEBI" id="CHEBI:37565"/>
        <dbReference type="ChEBI" id="CHEBI:58805"/>
        <dbReference type="EC" id="2.7.7.65"/>
    </reaction>
</comment>
<dbReference type="Gene3D" id="3.30.70.270">
    <property type="match status" value="1"/>
</dbReference>
<dbReference type="SMART" id="SM00267">
    <property type="entry name" value="GGDEF"/>
    <property type="match status" value="1"/>
</dbReference>
<feature type="transmembrane region" description="Helical" evidence="4">
    <location>
        <begin position="62"/>
        <end position="82"/>
    </location>
</feature>
<accession>A0ABR8RH09</accession>
<dbReference type="RefSeq" id="WP_191690387.1">
    <property type="nucleotide sequence ID" value="NZ_JACSQR010000005.1"/>
</dbReference>
<gene>
    <name evidence="6" type="ORF">H9653_03095</name>
</gene>
<evidence type="ECO:0000259" key="5">
    <source>
        <dbReference type="PROSITE" id="PS50887"/>
    </source>
</evidence>
<dbReference type="CDD" id="cd01949">
    <property type="entry name" value="GGDEF"/>
    <property type="match status" value="1"/>
</dbReference>
<evidence type="ECO:0000256" key="2">
    <source>
        <dbReference type="ARBA" id="ARBA00034247"/>
    </source>
</evidence>
<protein>
    <recommendedName>
        <fullName evidence="1">diguanylate cyclase</fullName>
        <ecNumber evidence="1">2.7.7.65</ecNumber>
    </recommendedName>
</protein>
<feature type="region of interest" description="Disordered" evidence="3">
    <location>
        <begin position="411"/>
        <end position="455"/>
    </location>
</feature>
<feature type="compositionally biased region" description="Basic and acidic residues" evidence="3">
    <location>
        <begin position="416"/>
        <end position="432"/>
    </location>
</feature>
<dbReference type="Proteomes" id="UP000606724">
    <property type="component" value="Unassembled WGS sequence"/>
</dbReference>
<evidence type="ECO:0000256" key="1">
    <source>
        <dbReference type="ARBA" id="ARBA00012528"/>
    </source>
</evidence>
<feature type="transmembrane region" description="Helical" evidence="4">
    <location>
        <begin position="121"/>
        <end position="139"/>
    </location>
</feature>
<keyword evidence="4" id="KW-1133">Transmembrane helix</keyword>
<feature type="transmembrane region" description="Helical" evidence="4">
    <location>
        <begin position="94"/>
        <end position="115"/>
    </location>
</feature>
<evidence type="ECO:0000313" key="7">
    <source>
        <dbReference type="Proteomes" id="UP000606724"/>
    </source>
</evidence>
<feature type="transmembrane region" description="Helical" evidence="4">
    <location>
        <begin position="146"/>
        <end position="165"/>
    </location>
</feature>
<dbReference type="InterPro" id="IPR050469">
    <property type="entry name" value="Diguanylate_Cyclase"/>
</dbReference>
<dbReference type="PROSITE" id="PS50887">
    <property type="entry name" value="GGDEF"/>
    <property type="match status" value="1"/>
</dbReference>
<dbReference type="Pfam" id="PF00990">
    <property type="entry name" value="GGDEF"/>
    <property type="match status" value="1"/>
</dbReference>
<evidence type="ECO:0000256" key="3">
    <source>
        <dbReference type="SAM" id="MobiDB-lite"/>
    </source>
</evidence>